<proteinExistence type="predicted"/>
<dbReference type="Gene3D" id="1.10.10.60">
    <property type="entry name" value="Homeodomain-like"/>
    <property type="match status" value="1"/>
</dbReference>
<name>A0A481Z934_9VIRU</name>
<reference evidence="2" key="1">
    <citation type="journal article" date="2019" name="MBio">
        <title>Virus Genomes from Deep Sea Sediments Expand the Ocean Megavirome and Support Independent Origins of Viral Gigantism.</title>
        <authorList>
            <person name="Backstrom D."/>
            <person name="Yutin N."/>
            <person name="Jorgensen S.L."/>
            <person name="Dharamshi J."/>
            <person name="Homa F."/>
            <person name="Zaremba-Niedwiedzka K."/>
            <person name="Spang A."/>
            <person name="Wolf Y.I."/>
            <person name="Koonin E.V."/>
            <person name="Ettema T.J."/>
        </authorList>
    </citation>
    <scope>NUCLEOTIDE SEQUENCE</scope>
</reference>
<dbReference type="InterPro" id="IPR023580">
    <property type="entry name" value="RNA_pol_su_RPB10"/>
</dbReference>
<feature type="region of interest" description="Disordered" evidence="1">
    <location>
        <begin position="300"/>
        <end position="337"/>
    </location>
</feature>
<dbReference type="SUPFAM" id="SSF46924">
    <property type="entry name" value="RNA polymerase subunit RPB10"/>
    <property type="match status" value="1"/>
</dbReference>
<feature type="region of interest" description="Disordered" evidence="1">
    <location>
        <begin position="1"/>
        <end position="24"/>
    </location>
</feature>
<gene>
    <name evidence="2" type="ORF">LCPAC304_06540</name>
</gene>
<sequence>MSLLRKTDYQGEKEYFDEEGDEDEFDETVLFQDPEELERGEFFSVEEEAFLEEQGRDFFPQEEGQGTEEEEIQMDPNLWWKRRLEATTNDELQDMEQTRANLLFHGEQYDILPYLRCFNCAKIIGDKWEPFLEYTKEKRWNPEQIVEALPLVDEDQRIDLIDALDDPIQFQELLVEYDVEQDYEELSAKRKYTTQQIFEELKLRPCCRQLFISPIHIPIQQSAFKERQKTTEIPNPLMDVGADLLNVSLSGPEEGPSDFFEREETVPLIPEIEPLEEMQLQLQCNVKPQLKIVSAAQLGTTKEPRSDADLQEQFEIEDLPSLEAPTKKRKDLIPVGKQLSVPQEPRIYRAR</sequence>
<protein>
    <submittedName>
        <fullName evidence="2">RNA polymerase N 8 kDa subunit</fullName>
    </submittedName>
</protein>
<feature type="compositionally biased region" description="Basic and acidic residues" evidence="1">
    <location>
        <begin position="1"/>
        <end position="14"/>
    </location>
</feature>
<feature type="compositionally biased region" description="Acidic residues" evidence="1">
    <location>
        <begin position="309"/>
        <end position="320"/>
    </location>
</feature>
<accession>A0A481Z934</accession>
<evidence type="ECO:0000256" key="1">
    <source>
        <dbReference type="SAM" id="MobiDB-lite"/>
    </source>
</evidence>
<feature type="compositionally biased region" description="Acidic residues" evidence="1">
    <location>
        <begin position="15"/>
        <end position="24"/>
    </location>
</feature>
<evidence type="ECO:0000313" key="2">
    <source>
        <dbReference type="EMBL" id="QBK92307.1"/>
    </source>
</evidence>
<dbReference type="EMBL" id="MK500573">
    <property type="protein sequence ID" value="QBK92307.1"/>
    <property type="molecule type" value="Genomic_DNA"/>
</dbReference>
<organism evidence="2">
    <name type="scientific">Pithovirus LCPAC304</name>
    <dbReference type="NCBI Taxonomy" id="2506594"/>
    <lineage>
        <taxon>Viruses</taxon>
        <taxon>Pithoviruses</taxon>
    </lineage>
</organism>